<reference evidence="2 3" key="2">
    <citation type="submission" date="2023-12" db="EMBL/GenBank/DDBJ databases">
        <authorList>
            <consortium name="Cladostephus spongiosus"/>
            <person name="Lorente B."/>
            <person name="Cabral C."/>
            <person name="Frias J."/>
            <person name="Faria J."/>
            <person name="Toubarro D."/>
        </authorList>
    </citation>
    <scope>NUCLEOTIDE SEQUENCE [LARGE SCALE GENOMIC DNA]</scope>
    <source>
        <strain evidence="2 3">ZMCS4</strain>
    </source>
</reference>
<evidence type="ECO:0000313" key="2">
    <source>
        <dbReference type="EMBL" id="MEE1673051.1"/>
    </source>
</evidence>
<evidence type="ECO:0000256" key="1">
    <source>
        <dbReference type="SAM" id="Phobius"/>
    </source>
</evidence>
<feature type="transmembrane region" description="Helical" evidence="1">
    <location>
        <begin position="38"/>
        <end position="58"/>
    </location>
</feature>
<evidence type="ECO:0000313" key="3">
    <source>
        <dbReference type="Proteomes" id="UP001310248"/>
    </source>
</evidence>
<reference evidence="3" key="1">
    <citation type="submission" date="2023-07" db="EMBL/GenBank/DDBJ databases">
        <title>Draft genome sequence of Agarivorans aestuarii strain ZMCS4, a CAZymes producing bacteria isolated from the marine brown algae Clodostephus spongiosus.</title>
        <authorList>
            <person name="Lorente B."/>
            <person name="Cabral C."/>
            <person name="Frias J."/>
            <person name="Faria J."/>
            <person name="Toubarro D."/>
        </authorList>
    </citation>
    <scope>NUCLEOTIDE SEQUENCE [LARGE SCALE GENOMIC DNA]</scope>
    <source>
        <strain evidence="3">ZMCS4</strain>
    </source>
</reference>
<keyword evidence="1" id="KW-0472">Membrane</keyword>
<feature type="transmembrane region" description="Helical" evidence="1">
    <location>
        <begin position="65"/>
        <end position="85"/>
    </location>
</feature>
<proteinExistence type="predicted"/>
<organism evidence="2 3">
    <name type="scientific">Agarivorans aestuarii</name>
    <dbReference type="NCBI Taxonomy" id="1563703"/>
    <lineage>
        <taxon>Bacteria</taxon>
        <taxon>Pseudomonadati</taxon>
        <taxon>Pseudomonadota</taxon>
        <taxon>Gammaproteobacteria</taxon>
        <taxon>Alteromonadales</taxon>
        <taxon>Alteromonadaceae</taxon>
        <taxon>Agarivorans</taxon>
    </lineage>
</organism>
<dbReference type="RefSeq" id="WP_329774428.1">
    <property type="nucleotide sequence ID" value="NZ_JAYDYW010000004.1"/>
</dbReference>
<gene>
    <name evidence="2" type="ORF">SNR37_002464</name>
</gene>
<evidence type="ECO:0008006" key="4">
    <source>
        <dbReference type="Google" id="ProtNLM"/>
    </source>
</evidence>
<dbReference type="EMBL" id="JAYDYW010000004">
    <property type="protein sequence ID" value="MEE1673051.1"/>
    <property type="molecule type" value="Genomic_DNA"/>
</dbReference>
<keyword evidence="1" id="KW-1133">Transmembrane helix</keyword>
<feature type="transmembrane region" description="Helical" evidence="1">
    <location>
        <begin position="7"/>
        <end position="26"/>
    </location>
</feature>
<comment type="caution">
    <text evidence="2">The sequence shown here is derived from an EMBL/GenBank/DDBJ whole genome shotgun (WGS) entry which is preliminary data.</text>
</comment>
<protein>
    <recommendedName>
        <fullName evidence="4">DoxX family protein</fullName>
    </recommendedName>
</protein>
<keyword evidence="1" id="KW-0812">Transmembrane</keyword>
<name>A0ABU7G155_9ALTE</name>
<keyword evidence="3" id="KW-1185">Reference proteome</keyword>
<sequence length="129" mass="14422">MTNNKPLLVWLIAAYFIYQGAIQLFYVVTGLGYAPISLLLPHIGFTALYLGAAFTLILRIGISRLLIFAIFGYSVFMNLHSIITIPSALAHLGIQQWAMVLIEFLFLAFAAFYTVKLNKQGYYQPAKLA</sequence>
<feature type="transmembrane region" description="Helical" evidence="1">
    <location>
        <begin position="97"/>
        <end position="115"/>
    </location>
</feature>
<accession>A0ABU7G155</accession>
<dbReference type="Proteomes" id="UP001310248">
    <property type="component" value="Unassembled WGS sequence"/>
</dbReference>